<evidence type="ECO:0000313" key="4">
    <source>
        <dbReference type="Proteomes" id="UP000298484"/>
    </source>
</evidence>
<name>A0A4Y9AGC5_9BACI</name>
<dbReference type="Proteomes" id="UP000298484">
    <property type="component" value="Unassembled WGS sequence"/>
</dbReference>
<organism evidence="3 4">
    <name type="scientific">Lentibacillus salicampi</name>
    <dbReference type="NCBI Taxonomy" id="175306"/>
    <lineage>
        <taxon>Bacteria</taxon>
        <taxon>Bacillati</taxon>
        <taxon>Bacillota</taxon>
        <taxon>Bacilli</taxon>
        <taxon>Bacillales</taxon>
        <taxon>Bacillaceae</taxon>
        <taxon>Lentibacillus</taxon>
    </lineage>
</organism>
<feature type="chain" id="PRO_5021354618" evidence="2">
    <location>
        <begin position="23"/>
        <end position="142"/>
    </location>
</feature>
<dbReference type="EMBL" id="SRHY01000001">
    <property type="protein sequence ID" value="TFJ94422.1"/>
    <property type="molecule type" value="Genomic_DNA"/>
</dbReference>
<evidence type="ECO:0000313" key="3">
    <source>
        <dbReference type="EMBL" id="TFJ94422.1"/>
    </source>
</evidence>
<reference evidence="3 4" key="1">
    <citation type="submission" date="2019-03" db="EMBL/GenBank/DDBJ databases">
        <title>Genome sequence of Lentibacillus salicampi ATCC BAA-719.</title>
        <authorList>
            <person name="Maclea K.S."/>
            <person name="Simoes Junior M."/>
        </authorList>
    </citation>
    <scope>NUCLEOTIDE SEQUENCE [LARGE SCALE GENOMIC DNA]</scope>
    <source>
        <strain evidence="3 4">ATCC BAA-719</strain>
    </source>
</reference>
<keyword evidence="1" id="KW-0175">Coiled coil</keyword>
<sequence length="142" mass="16504">MRKFKIPILTLILSLGCGSAMAFSQAESGLTDWFQPSYEHEKQGVTTVLMDDSSAIEEQMLQHLDAEVNNIKQEADQKNKTHVLHAEQQLDNYKKDYLNHLAVIQETLENKDFETYRKNKEQEIRQTIRTDVETYLDQLLSD</sequence>
<evidence type="ECO:0000256" key="1">
    <source>
        <dbReference type="SAM" id="Coils"/>
    </source>
</evidence>
<accession>A0A4Y9AGC5</accession>
<proteinExistence type="predicted"/>
<feature type="coiled-coil region" evidence="1">
    <location>
        <begin position="54"/>
        <end position="81"/>
    </location>
</feature>
<feature type="signal peptide" evidence="2">
    <location>
        <begin position="1"/>
        <end position="22"/>
    </location>
</feature>
<comment type="caution">
    <text evidence="3">The sequence shown here is derived from an EMBL/GenBank/DDBJ whole genome shotgun (WGS) entry which is preliminary data.</text>
</comment>
<dbReference type="AlphaFoldDB" id="A0A4Y9AGC5"/>
<keyword evidence="4" id="KW-1185">Reference proteome</keyword>
<dbReference type="PROSITE" id="PS51257">
    <property type="entry name" value="PROKAR_LIPOPROTEIN"/>
    <property type="match status" value="1"/>
</dbReference>
<evidence type="ECO:0000256" key="2">
    <source>
        <dbReference type="SAM" id="SignalP"/>
    </source>
</evidence>
<keyword evidence="2" id="KW-0732">Signal</keyword>
<dbReference type="RefSeq" id="WP_135108068.1">
    <property type="nucleotide sequence ID" value="NZ_SRHY01000001.1"/>
</dbReference>
<gene>
    <name evidence="3" type="ORF">E4U82_00455</name>
</gene>
<protein>
    <submittedName>
        <fullName evidence="3">Uncharacterized protein</fullName>
    </submittedName>
</protein>